<evidence type="ECO:0000256" key="3">
    <source>
        <dbReference type="ARBA" id="ARBA00022898"/>
    </source>
</evidence>
<keyword evidence="3" id="KW-0663">Pyridoxal phosphate</keyword>
<dbReference type="SUPFAM" id="SSF53383">
    <property type="entry name" value="PLP-dependent transferases"/>
    <property type="match status" value="1"/>
</dbReference>
<dbReference type="InterPro" id="IPR037029">
    <property type="entry name" value="Alliinase_N_sf"/>
</dbReference>
<evidence type="ECO:0000256" key="2">
    <source>
        <dbReference type="ARBA" id="ARBA00022576"/>
    </source>
</evidence>
<dbReference type="EMBL" id="HG739139">
    <property type="protein sequence ID" value="CDP11448.1"/>
    <property type="molecule type" value="Genomic_DNA"/>
</dbReference>
<dbReference type="Gene3D" id="2.10.25.30">
    <property type="entry name" value="EGF-like, alliinase"/>
    <property type="match status" value="1"/>
</dbReference>
<sequence>MRRSVSTLYSSFTNIRFKITQLPNMEKQNMSLKYELCLDCSALDGSVLDGGKPVCECNACHTGPDCSQLVPDCVWKPMFLEPFWKQNAANSAIMVAGWLQMGYEFEDGSLTSNELEKVIRKLHATVGNAVTDGGYIVFGAGLTQLLNAAVHALSSDGSSSPAMVTAMLRGSNAKQIHDLAYYWPHYTAIPSPMDEDLMIFTFSKLTDHAGSRFWWAIVKDRVVYERMVNYVDLNTYGALEKLN</sequence>
<name>A0A068UUY3_COFCA</name>
<evidence type="ECO:0000313" key="6">
    <source>
        <dbReference type="EMBL" id="CDP11448.1"/>
    </source>
</evidence>
<keyword evidence="2" id="KW-0032">Aminotransferase</keyword>
<dbReference type="GO" id="GO:0016846">
    <property type="term" value="F:carbon-sulfur lyase activity"/>
    <property type="evidence" value="ECO:0007669"/>
    <property type="project" value="InterPro"/>
</dbReference>
<evidence type="ECO:0000313" key="7">
    <source>
        <dbReference type="Proteomes" id="UP000295252"/>
    </source>
</evidence>
<organism evidence="6 7">
    <name type="scientific">Coffea canephora</name>
    <name type="common">Robusta coffee</name>
    <dbReference type="NCBI Taxonomy" id="49390"/>
    <lineage>
        <taxon>Eukaryota</taxon>
        <taxon>Viridiplantae</taxon>
        <taxon>Streptophyta</taxon>
        <taxon>Embryophyta</taxon>
        <taxon>Tracheophyta</taxon>
        <taxon>Spermatophyta</taxon>
        <taxon>Magnoliopsida</taxon>
        <taxon>eudicotyledons</taxon>
        <taxon>Gunneridae</taxon>
        <taxon>Pentapetalae</taxon>
        <taxon>asterids</taxon>
        <taxon>lamiids</taxon>
        <taxon>Gentianales</taxon>
        <taxon>Rubiaceae</taxon>
        <taxon>Ixoroideae</taxon>
        <taxon>Gardenieae complex</taxon>
        <taxon>Bertiereae - Coffeeae clade</taxon>
        <taxon>Coffeeae</taxon>
        <taxon>Coffea</taxon>
    </lineage>
</organism>
<dbReference type="OMA" id="CECNACH"/>
<dbReference type="Pfam" id="PF04864">
    <property type="entry name" value="Alliinase_C"/>
    <property type="match status" value="1"/>
</dbReference>
<dbReference type="OrthoDB" id="2020362at2759"/>
<keyword evidence="7" id="KW-1185">Reference proteome</keyword>
<proteinExistence type="predicted"/>
<dbReference type="Gene3D" id="3.40.640.10">
    <property type="entry name" value="Type I PLP-dependent aspartate aminotransferase-like (Major domain)"/>
    <property type="match status" value="2"/>
</dbReference>
<evidence type="ECO:0000259" key="5">
    <source>
        <dbReference type="Pfam" id="PF04864"/>
    </source>
</evidence>
<dbReference type="PANTHER" id="PTHR43795:SF56">
    <property type="entry name" value="TRYPTOPHAN AMINOTRANSFERASE-RELATED PROTEIN 4-LIKE"/>
    <property type="match status" value="1"/>
</dbReference>
<dbReference type="GO" id="GO:0006520">
    <property type="term" value="P:amino acid metabolic process"/>
    <property type="evidence" value="ECO:0007669"/>
    <property type="project" value="TreeGrafter"/>
</dbReference>
<comment type="cofactor">
    <cofactor evidence="1">
        <name>pyridoxal 5'-phosphate</name>
        <dbReference type="ChEBI" id="CHEBI:597326"/>
    </cofactor>
</comment>
<evidence type="ECO:0008006" key="8">
    <source>
        <dbReference type="Google" id="ProtNLM"/>
    </source>
</evidence>
<evidence type="ECO:0000256" key="1">
    <source>
        <dbReference type="ARBA" id="ARBA00001933"/>
    </source>
</evidence>
<dbReference type="Gramene" id="CDP11448">
    <property type="protein sequence ID" value="CDP11448"/>
    <property type="gene ID" value="GSCOC_T00033708001"/>
</dbReference>
<keyword evidence="2" id="KW-0808">Transferase</keyword>
<dbReference type="PANTHER" id="PTHR43795">
    <property type="entry name" value="BIFUNCTIONAL ASPARTATE AMINOTRANSFERASE AND GLUTAMATE/ASPARTATE-PREPHENATE AMINOTRANSFERASE-RELATED"/>
    <property type="match status" value="1"/>
</dbReference>
<dbReference type="STRING" id="49390.A0A068UUY3"/>
<reference evidence="7" key="1">
    <citation type="journal article" date="2014" name="Science">
        <title>The coffee genome provides insight into the convergent evolution of caffeine biosynthesis.</title>
        <authorList>
            <person name="Denoeud F."/>
            <person name="Carretero-Paulet L."/>
            <person name="Dereeper A."/>
            <person name="Droc G."/>
            <person name="Guyot R."/>
            <person name="Pietrella M."/>
            <person name="Zheng C."/>
            <person name="Alberti A."/>
            <person name="Anthony F."/>
            <person name="Aprea G."/>
            <person name="Aury J.M."/>
            <person name="Bento P."/>
            <person name="Bernard M."/>
            <person name="Bocs S."/>
            <person name="Campa C."/>
            <person name="Cenci A."/>
            <person name="Combes M.C."/>
            <person name="Crouzillat D."/>
            <person name="Da Silva C."/>
            <person name="Daddiego L."/>
            <person name="De Bellis F."/>
            <person name="Dussert S."/>
            <person name="Garsmeur O."/>
            <person name="Gayraud T."/>
            <person name="Guignon V."/>
            <person name="Jahn K."/>
            <person name="Jamilloux V."/>
            <person name="Joet T."/>
            <person name="Labadie K."/>
            <person name="Lan T."/>
            <person name="Leclercq J."/>
            <person name="Lepelley M."/>
            <person name="Leroy T."/>
            <person name="Li L.T."/>
            <person name="Librado P."/>
            <person name="Lopez L."/>
            <person name="Munoz A."/>
            <person name="Noel B."/>
            <person name="Pallavicini A."/>
            <person name="Perrotta G."/>
            <person name="Poncet V."/>
            <person name="Pot D."/>
            <person name="Priyono X."/>
            <person name="Rigoreau M."/>
            <person name="Rouard M."/>
            <person name="Rozas J."/>
            <person name="Tranchant-Dubreuil C."/>
            <person name="VanBuren R."/>
            <person name="Zhang Q."/>
            <person name="Andrade A.C."/>
            <person name="Argout X."/>
            <person name="Bertrand B."/>
            <person name="de Kochko A."/>
            <person name="Graziosi G."/>
            <person name="Henry R.J."/>
            <person name="Jayarama X."/>
            <person name="Ming R."/>
            <person name="Nagai C."/>
            <person name="Rounsley S."/>
            <person name="Sankoff D."/>
            <person name="Giuliano G."/>
            <person name="Albert V.A."/>
            <person name="Wincker P."/>
            <person name="Lashermes P."/>
        </authorList>
    </citation>
    <scope>NUCLEOTIDE SEQUENCE [LARGE SCALE GENOMIC DNA]</scope>
    <source>
        <strain evidence="7">cv. DH200-94</strain>
    </source>
</reference>
<dbReference type="AlphaFoldDB" id="A0A068UUY3"/>
<dbReference type="PhylomeDB" id="A0A068UUY3"/>
<accession>A0A068UUY3</accession>
<dbReference type="Proteomes" id="UP000295252">
    <property type="component" value="Chromosome II"/>
</dbReference>
<evidence type="ECO:0000259" key="4">
    <source>
        <dbReference type="Pfam" id="PF04863"/>
    </source>
</evidence>
<gene>
    <name evidence="6" type="ORF">GSCOC_T00033708001</name>
</gene>
<dbReference type="InterPro" id="IPR015421">
    <property type="entry name" value="PyrdxlP-dep_Trfase_major"/>
</dbReference>
<dbReference type="Pfam" id="PF04863">
    <property type="entry name" value="EGF_alliinase"/>
    <property type="match status" value="1"/>
</dbReference>
<dbReference type="InParanoid" id="A0A068UUY3"/>
<dbReference type="GO" id="GO:0008483">
    <property type="term" value="F:transaminase activity"/>
    <property type="evidence" value="ECO:0007669"/>
    <property type="project" value="UniProtKB-KW"/>
</dbReference>
<dbReference type="InterPro" id="IPR050478">
    <property type="entry name" value="Ethylene_sulfur-biosynth"/>
</dbReference>
<feature type="domain" description="Alliinase EGF-like" evidence="4">
    <location>
        <begin position="43"/>
        <end position="73"/>
    </location>
</feature>
<dbReference type="InterPro" id="IPR006948">
    <property type="entry name" value="Alliinase_C"/>
</dbReference>
<dbReference type="InterPro" id="IPR006947">
    <property type="entry name" value="EGF_alliinase"/>
</dbReference>
<dbReference type="InterPro" id="IPR015424">
    <property type="entry name" value="PyrdxlP-dep_Trfase"/>
</dbReference>
<feature type="domain" description="Alliinase C-terminal" evidence="5">
    <location>
        <begin position="163"/>
        <end position="238"/>
    </location>
</feature>
<protein>
    <recommendedName>
        <fullName evidence="8">Alliinase C-terminal domain-containing protein</fullName>
    </recommendedName>
</protein>